<keyword evidence="4" id="KW-0804">Transcription</keyword>
<comment type="caution">
    <text evidence="7">The sequence shown here is derived from an EMBL/GenBank/DDBJ whole genome shotgun (WGS) entry which is preliminary data.</text>
</comment>
<dbReference type="SUPFAM" id="SSF52540">
    <property type="entry name" value="P-loop containing nucleoside triphosphate hydrolases"/>
    <property type="match status" value="1"/>
</dbReference>
<keyword evidence="3" id="KW-0805">Transcription regulation</keyword>
<dbReference type="PROSITE" id="PS50112">
    <property type="entry name" value="PAS"/>
    <property type="match status" value="1"/>
</dbReference>
<dbReference type="InterPro" id="IPR027417">
    <property type="entry name" value="P-loop_NTPase"/>
</dbReference>
<keyword evidence="2" id="KW-0067">ATP-binding</keyword>
<evidence type="ECO:0000256" key="1">
    <source>
        <dbReference type="ARBA" id="ARBA00022741"/>
    </source>
</evidence>
<name>A0A432LCR4_9BACI</name>
<dbReference type="PANTHER" id="PTHR32071">
    <property type="entry name" value="TRANSCRIPTIONAL REGULATORY PROTEIN"/>
    <property type="match status" value="1"/>
</dbReference>
<dbReference type="Proteomes" id="UP000287910">
    <property type="component" value="Unassembled WGS sequence"/>
</dbReference>
<dbReference type="InterPro" id="IPR058031">
    <property type="entry name" value="AAA_lid_NorR"/>
</dbReference>
<organism evidence="7 8">
    <name type="scientific">Lysinibacillus antri</name>
    <dbReference type="NCBI Taxonomy" id="2498145"/>
    <lineage>
        <taxon>Bacteria</taxon>
        <taxon>Bacillati</taxon>
        <taxon>Bacillota</taxon>
        <taxon>Bacilli</taxon>
        <taxon>Bacillales</taxon>
        <taxon>Bacillaceae</taxon>
        <taxon>Lysinibacillus</taxon>
    </lineage>
</organism>
<protein>
    <submittedName>
        <fullName evidence="7">PAS domain S-box protein</fullName>
    </submittedName>
</protein>
<dbReference type="Gene3D" id="1.10.10.60">
    <property type="entry name" value="Homeodomain-like"/>
    <property type="match status" value="1"/>
</dbReference>
<evidence type="ECO:0000259" key="5">
    <source>
        <dbReference type="PROSITE" id="PS50045"/>
    </source>
</evidence>
<accession>A0A432LCR4</accession>
<dbReference type="InterPro" id="IPR013656">
    <property type="entry name" value="PAS_4"/>
</dbReference>
<dbReference type="PANTHER" id="PTHR32071:SF74">
    <property type="entry name" value="TRANSCRIPTIONAL ACTIVATOR ROCR"/>
    <property type="match status" value="1"/>
</dbReference>
<reference evidence="7 8" key="1">
    <citation type="submission" date="2018-12" db="EMBL/GenBank/DDBJ databases">
        <title>Lysinibacillus antri sp. nov., isolated from a cave soil.</title>
        <authorList>
            <person name="Narsing Rao M.P."/>
            <person name="Zhang H."/>
            <person name="Dong Z.-Y."/>
            <person name="Niu X.-K."/>
            <person name="Zhang K."/>
            <person name="Fang B.-Z."/>
            <person name="Kang Y.-Q."/>
            <person name="Xiao M."/>
            <person name="Li W.-J."/>
        </authorList>
    </citation>
    <scope>NUCLEOTIDE SEQUENCE [LARGE SCALE GENOMIC DNA]</scope>
    <source>
        <strain evidence="7 8">SYSU K30002</strain>
    </source>
</reference>
<dbReference type="InterPro" id="IPR009057">
    <property type="entry name" value="Homeodomain-like_sf"/>
</dbReference>
<dbReference type="AlphaFoldDB" id="A0A432LCR4"/>
<dbReference type="PROSITE" id="PS50045">
    <property type="entry name" value="SIGMA54_INTERACT_4"/>
    <property type="match status" value="1"/>
</dbReference>
<evidence type="ECO:0000256" key="2">
    <source>
        <dbReference type="ARBA" id="ARBA00022840"/>
    </source>
</evidence>
<dbReference type="Pfam" id="PF02954">
    <property type="entry name" value="HTH_8"/>
    <property type="match status" value="1"/>
</dbReference>
<dbReference type="SUPFAM" id="SSF46689">
    <property type="entry name" value="Homeodomain-like"/>
    <property type="match status" value="1"/>
</dbReference>
<dbReference type="GO" id="GO:0005524">
    <property type="term" value="F:ATP binding"/>
    <property type="evidence" value="ECO:0007669"/>
    <property type="project" value="UniProtKB-KW"/>
</dbReference>
<dbReference type="NCBIfam" id="TIGR00229">
    <property type="entry name" value="sensory_box"/>
    <property type="match status" value="1"/>
</dbReference>
<dbReference type="Pfam" id="PF25601">
    <property type="entry name" value="AAA_lid_14"/>
    <property type="match status" value="1"/>
</dbReference>
<dbReference type="GO" id="GO:0043565">
    <property type="term" value="F:sequence-specific DNA binding"/>
    <property type="evidence" value="ECO:0007669"/>
    <property type="project" value="InterPro"/>
</dbReference>
<sequence>MQHDTLLDIYKFIVEKGDNGICVVDTTGKLIIYNKKMRELQGISDEEFEKRRALEIVGFNMEKGGLLRVLQDERSILNEKKTFWNEKGQEVTLISNIYPLYSQEELVGAVEFARDITQQEFMMYQPLRRYNEPLTFEIITAVSAVMKKVIEKAKVVAYSRMPVILVGESGTGIDMIAEGIHHELKEKNDMFVTLICRRDEKTVLNQLEKYVVEKQNITFFAERIEYLSMEAQEKIVKLLETSTEHHHVFIASVGEDPIDLIQKGQLSKKLYRLFSDISIYVPALRNRKEDIMPFVEDYFKRHRESYGSVIKGLADDVKDIFLNYNWPGNLKELEVVLDDISSLITNEIFVEAHMLPAHFKWKIQNIESPKNEEMTQSDIFVVMNKNDLRPLDVYMSEVEDYYISRALDLFEGNVSKTASALGIRRQSLQYRIKKYTESKIATYEREE</sequence>
<dbReference type="InterPro" id="IPR035965">
    <property type="entry name" value="PAS-like_dom_sf"/>
</dbReference>
<feature type="domain" description="Sigma-54 factor interaction" evidence="5">
    <location>
        <begin position="139"/>
        <end position="342"/>
    </location>
</feature>
<dbReference type="PRINTS" id="PR01590">
    <property type="entry name" value="HTHFIS"/>
</dbReference>
<dbReference type="Gene3D" id="1.10.8.60">
    <property type="match status" value="1"/>
</dbReference>
<evidence type="ECO:0000313" key="8">
    <source>
        <dbReference type="Proteomes" id="UP000287910"/>
    </source>
</evidence>
<feature type="domain" description="PAS" evidence="6">
    <location>
        <begin position="13"/>
        <end position="48"/>
    </location>
</feature>
<proteinExistence type="predicted"/>
<dbReference type="Gene3D" id="3.30.450.20">
    <property type="entry name" value="PAS domain"/>
    <property type="match status" value="1"/>
</dbReference>
<dbReference type="InterPro" id="IPR002197">
    <property type="entry name" value="HTH_Fis"/>
</dbReference>
<dbReference type="InterPro" id="IPR002078">
    <property type="entry name" value="Sigma_54_int"/>
</dbReference>
<evidence type="ECO:0000313" key="7">
    <source>
        <dbReference type="EMBL" id="RUL53964.1"/>
    </source>
</evidence>
<gene>
    <name evidence="7" type="ORF">EK386_07485</name>
</gene>
<dbReference type="Gene3D" id="3.40.50.300">
    <property type="entry name" value="P-loop containing nucleotide triphosphate hydrolases"/>
    <property type="match status" value="1"/>
</dbReference>
<keyword evidence="8" id="KW-1185">Reference proteome</keyword>
<dbReference type="SUPFAM" id="SSF55785">
    <property type="entry name" value="PYP-like sensor domain (PAS domain)"/>
    <property type="match status" value="1"/>
</dbReference>
<dbReference type="Pfam" id="PF14532">
    <property type="entry name" value="Sigma54_activ_2"/>
    <property type="match status" value="1"/>
</dbReference>
<dbReference type="GO" id="GO:0006355">
    <property type="term" value="P:regulation of DNA-templated transcription"/>
    <property type="evidence" value="ECO:0007669"/>
    <property type="project" value="InterPro"/>
</dbReference>
<keyword evidence="1" id="KW-0547">Nucleotide-binding</keyword>
<evidence type="ECO:0000259" key="6">
    <source>
        <dbReference type="PROSITE" id="PS50112"/>
    </source>
</evidence>
<dbReference type="CDD" id="cd00009">
    <property type="entry name" value="AAA"/>
    <property type="match status" value="1"/>
</dbReference>
<evidence type="ECO:0000256" key="3">
    <source>
        <dbReference type="ARBA" id="ARBA00023015"/>
    </source>
</evidence>
<evidence type="ECO:0000256" key="4">
    <source>
        <dbReference type="ARBA" id="ARBA00023163"/>
    </source>
</evidence>
<dbReference type="InterPro" id="IPR000014">
    <property type="entry name" value="PAS"/>
</dbReference>
<dbReference type="Pfam" id="PF08448">
    <property type="entry name" value="PAS_4"/>
    <property type="match status" value="1"/>
</dbReference>
<dbReference type="EMBL" id="RYYR01000008">
    <property type="protein sequence ID" value="RUL53964.1"/>
    <property type="molecule type" value="Genomic_DNA"/>
</dbReference>
<dbReference type="RefSeq" id="WP_126658512.1">
    <property type="nucleotide sequence ID" value="NZ_RYYR01000008.1"/>
</dbReference>